<evidence type="ECO:0000259" key="3">
    <source>
        <dbReference type="PROSITE" id="PS50102"/>
    </source>
</evidence>
<dbReference type="SUPFAM" id="SSF54928">
    <property type="entry name" value="RNA-binding domain, RBD"/>
    <property type="match status" value="1"/>
</dbReference>
<sequence>MSNYGGYGYYGKSDSTMGYGESQQQQAQQIGGGGGGYGEPQRTSYDEQQQQPYAGLVSMVGQPSSIHQEVSYDTSSKDPHMIRARVFIGNIARAIVTRDEIIDLFQPFGTLMAVNYFAQQGFAFIQFTEATDADKSCLTLNGKQWKGCVLDVHLAMLGKKAPTAPTAPVGPPSSSIGASILSAETNQAKAASKRGPDDEEFEIFKQNKRNKLFMMSDKTNGEDLAPNEMCDTMVCGNCRYVTSDFEEFKNHRMIGCRRYSDQEEPKHRLKCATCNQRFLAAWALLEHLTEFHRMLLYSEEPIPREKSTENGNGAGGATSSTETSQAQTEGAPVVYNEEK</sequence>
<accession>A0A9P1I8G7</accession>
<dbReference type="InterPro" id="IPR000504">
    <property type="entry name" value="RRM_dom"/>
</dbReference>
<feature type="region of interest" description="Disordered" evidence="2">
    <location>
        <begin position="15"/>
        <end position="47"/>
    </location>
</feature>
<keyword evidence="1" id="KW-0694">RNA-binding</keyword>
<evidence type="ECO:0000313" key="4">
    <source>
        <dbReference type="EMBL" id="CAI5439534.1"/>
    </source>
</evidence>
<dbReference type="PANTHER" id="PTHR23295:SF6">
    <property type="entry name" value="NEOSIN, ISOFORM A"/>
    <property type="match status" value="1"/>
</dbReference>
<dbReference type="InterPro" id="IPR013087">
    <property type="entry name" value="Znf_C2H2_type"/>
</dbReference>
<gene>
    <name evidence="4" type="ORF">CAMP_LOCUS2171</name>
</gene>
<dbReference type="Pfam" id="PF00076">
    <property type="entry name" value="RRM_1"/>
    <property type="match status" value="1"/>
</dbReference>
<dbReference type="AlphaFoldDB" id="A0A9P1I8G7"/>
<evidence type="ECO:0000313" key="5">
    <source>
        <dbReference type="Proteomes" id="UP001152747"/>
    </source>
</evidence>
<feature type="domain" description="RRM" evidence="3">
    <location>
        <begin position="84"/>
        <end position="157"/>
    </location>
</feature>
<reference evidence="4" key="1">
    <citation type="submission" date="2022-11" db="EMBL/GenBank/DDBJ databases">
        <authorList>
            <person name="Kikuchi T."/>
        </authorList>
    </citation>
    <scope>NUCLEOTIDE SEQUENCE</scope>
    <source>
        <strain evidence="4">PS1010</strain>
    </source>
</reference>
<dbReference type="PANTHER" id="PTHR23295">
    <property type="entry name" value="NUCLEAR RECEPTOR COACTIVATOR 5-RELATED"/>
    <property type="match status" value="1"/>
</dbReference>
<organism evidence="4 5">
    <name type="scientific">Caenorhabditis angaria</name>
    <dbReference type="NCBI Taxonomy" id="860376"/>
    <lineage>
        <taxon>Eukaryota</taxon>
        <taxon>Metazoa</taxon>
        <taxon>Ecdysozoa</taxon>
        <taxon>Nematoda</taxon>
        <taxon>Chromadorea</taxon>
        <taxon>Rhabditida</taxon>
        <taxon>Rhabditina</taxon>
        <taxon>Rhabditomorpha</taxon>
        <taxon>Rhabditoidea</taxon>
        <taxon>Rhabditidae</taxon>
        <taxon>Peloderinae</taxon>
        <taxon>Caenorhabditis</taxon>
    </lineage>
</organism>
<dbReference type="InterPro" id="IPR035979">
    <property type="entry name" value="RBD_domain_sf"/>
</dbReference>
<evidence type="ECO:0000256" key="1">
    <source>
        <dbReference type="PROSITE-ProRule" id="PRU00176"/>
    </source>
</evidence>
<dbReference type="OrthoDB" id="6730379at2759"/>
<keyword evidence="5" id="KW-1185">Reference proteome</keyword>
<dbReference type="InterPro" id="IPR052600">
    <property type="entry name" value="Nuc_rcpt_coact/corep"/>
</dbReference>
<dbReference type="InterPro" id="IPR012677">
    <property type="entry name" value="Nucleotide-bd_a/b_plait_sf"/>
</dbReference>
<dbReference type="PROSITE" id="PS50102">
    <property type="entry name" value="RRM"/>
    <property type="match status" value="1"/>
</dbReference>
<dbReference type="Proteomes" id="UP001152747">
    <property type="component" value="Unassembled WGS sequence"/>
</dbReference>
<comment type="caution">
    <text evidence="4">The sequence shown here is derived from an EMBL/GenBank/DDBJ whole genome shotgun (WGS) entry which is preliminary data.</text>
</comment>
<evidence type="ECO:0000256" key="2">
    <source>
        <dbReference type="SAM" id="MobiDB-lite"/>
    </source>
</evidence>
<dbReference type="EMBL" id="CANHGI010000001">
    <property type="protein sequence ID" value="CAI5439534.1"/>
    <property type="molecule type" value="Genomic_DNA"/>
</dbReference>
<dbReference type="GO" id="GO:0003723">
    <property type="term" value="F:RNA binding"/>
    <property type="evidence" value="ECO:0007669"/>
    <property type="project" value="UniProtKB-UniRule"/>
</dbReference>
<protein>
    <recommendedName>
        <fullName evidence="3">RRM domain-containing protein</fullName>
    </recommendedName>
</protein>
<name>A0A9P1I8G7_9PELO</name>
<proteinExistence type="predicted"/>
<dbReference type="Gene3D" id="3.30.70.330">
    <property type="match status" value="1"/>
</dbReference>
<feature type="compositionally biased region" description="Low complexity" evidence="2">
    <location>
        <begin position="317"/>
        <end position="330"/>
    </location>
</feature>
<dbReference type="PROSITE" id="PS00028">
    <property type="entry name" value="ZINC_FINGER_C2H2_1"/>
    <property type="match status" value="1"/>
</dbReference>
<dbReference type="SMART" id="SM00360">
    <property type="entry name" value="RRM"/>
    <property type="match status" value="1"/>
</dbReference>
<feature type="region of interest" description="Disordered" evidence="2">
    <location>
        <begin position="302"/>
        <end position="339"/>
    </location>
</feature>
<feature type="compositionally biased region" description="Low complexity" evidence="2">
    <location>
        <begin position="18"/>
        <end position="29"/>
    </location>
</feature>